<organism evidence="2 3">
    <name type="scientific">Kribbella pittospori</name>
    <dbReference type="NCBI Taxonomy" id="722689"/>
    <lineage>
        <taxon>Bacteria</taxon>
        <taxon>Bacillati</taxon>
        <taxon>Actinomycetota</taxon>
        <taxon>Actinomycetes</taxon>
        <taxon>Propionibacteriales</taxon>
        <taxon>Kribbellaceae</taxon>
        <taxon>Kribbella</taxon>
    </lineage>
</organism>
<dbReference type="Pfam" id="PF01636">
    <property type="entry name" value="APH"/>
    <property type="match status" value="1"/>
</dbReference>
<dbReference type="OrthoDB" id="236897at2"/>
<keyword evidence="2" id="KW-0808">Transferase</keyword>
<dbReference type="SUPFAM" id="SSF56112">
    <property type="entry name" value="Protein kinase-like (PK-like)"/>
    <property type="match status" value="1"/>
</dbReference>
<proteinExistence type="predicted"/>
<evidence type="ECO:0000313" key="2">
    <source>
        <dbReference type="EMBL" id="TCC57061.1"/>
    </source>
</evidence>
<dbReference type="Gene3D" id="3.90.1200.10">
    <property type="match status" value="1"/>
</dbReference>
<feature type="domain" description="Aminoglycoside phosphotransferase" evidence="1">
    <location>
        <begin position="126"/>
        <end position="187"/>
    </location>
</feature>
<dbReference type="EMBL" id="SJKB01000011">
    <property type="protein sequence ID" value="TCC57061.1"/>
    <property type="molecule type" value="Genomic_DNA"/>
</dbReference>
<dbReference type="Proteomes" id="UP000291144">
    <property type="component" value="Unassembled WGS sequence"/>
</dbReference>
<comment type="caution">
    <text evidence="2">The sequence shown here is derived from an EMBL/GenBank/DDBJ whole genome shotgun (WGS) entry which is preliminary data.</text>
</comment>
<evidence type="ECO:0000313" key="3">
    <source>
        <dbReference type="Proteomes" id="UP000291144"/>
    </source>
</evidence>
<dbReference type="AlphaFoldDB" id="A0A4R0K9Y8"/>
<gene>
    <name evidence="2" type="ORF">E0H73_31760</name>
</gene>
<evidence type="ECO:0000259" key="1">
    <source>
        <dbReference type="Pfam" id="PF01636"/>
    </source>
</evidence>
<reference evidence="2 3" key="1">
    <citation type="submission" date="2019-02" db="EMBL/GenBank/DDBJ databases">
        <title>Kribbella capetownensis sp. nov. and Kribbella speibonae sp. nov., isolated from soil.</title>
        <authorList>
            <person name="Curtis S.M."/>
            <person name="Norton I."/>
            <person name="Everest G.J."/>
            <person name="Meyers P.R."/>
        </authorList>
    </citation>
    <scope>NUCLEOTIDE SEQUENCE [LARGE SCALE GENOMIC DNA]</scope>
    <source>
        <strain evidence="2 3">NRRL B-24813</strain>
    </source>
</reference>
<accession>A0A4R0K9Y8</accession>
<dbReference type="InterPro" id="IPR011009">
    <property type="entry name" value="Kinase-like_dom_sf"/>
</dbReference>
<sequence length="272" mass="29588">MHQPVCQGGGVAEQQLDGGIANAGRVVRVGPHVLRPSSPHSGSIHAFLRAVRSAGFEGAPIPVGIDEDGRERLVFIDGEVPVAPYPEWSQSDTALASIARLLRGLHDAARRFDPEGFTWNDSLADPAGGTLVCHNDVEPSNVVFRDGIAVALIDFEFAAPGRAIYDVAQLARLCVPIEDDFDQDRIGWRPADRPARLRLVADAYGLDRGGRAELLTAMNDALARIEAAARRSIDEGGPNTVATLHRTGGIEKYDRRRRWWTAHYDQFATALL</sequence>
<dbReference type="InterPro" id="IPR002575">
    <property type="entry name" value="Aminoglycoside_PTrfase"/>
</dbReference>
<protein>
    <submittedName>
        <fullName evidence="2">Aminoglycoside phosphotransferase family protein</fullName>
    </submittedName>
</protein>
<name>A0A4R0K9Y8_9ACTN</name>
<dbReference type="GO" id="GO:0016740">
    <property type="term" value="F:transferase activity"/>
    <property type="evidence" value="ECO:0007669"/>
    <property type="project" value="UniProtKB-KW"/>
</dbReference>
<keyword evidence="3" id="KW-1185">Reference proteome</keyword>